<protein>
    <recommendedName>
        <fullName evidence="15">Endosomal/lysosomal proton channel TMEM175</fullName>
    </recommendedName>
    <alternativeName>
        <fullName evidence="16">Potassium channel TMEM175</fullName>
    </alternativeName>
    <alternativeName>
        <fullName evidence="13">Transmembrane protein 175</fullName>
    </alternativeName>
</protein>
<evidence type="ECO:0000256" key="12">
    <source>
        <dbReference type="ARBA" id="ARBA00024169"/>
    </source>
</evidence>
<dbReference type="Pfam" id="PF06736">
    <property type="entry name" value="TMEM175"/>
    <property type="match status" value="2"/>
</dbReference>
<name>A0A2R5G2F9_9STRA</name>
<proteinExistence type="inferred from homology"/>
<evidence type="ECO:0000256" key="15">
    <source>
        <dbReference type="ARBA" id="ARBA00034544"/>
    </source>
</evidence>
<accession>A0A2R5G2F9</accession>
<feature type="transmembrane region" description="Helical" evidence="17">
    <location>
        <begin position="323"/>
        <end position="341"/>
    </location>
</feature>
<dbReference type="EMBL" id="BEYU01000012">
    <property type="protein sequence ID" value="GBG25182.1"/>
    <property type="molecule type" value="Genomic_DNA"/>
</dbReference>
<comment type="catalytic activity">
    <reaction evidence="12">
        <text>H(+)(in) = H(+)(out)</text>
        <dbReference type="Rhea" id="RHEA:34979"/>
        <dbReference type="ChEBI" id="CHEBI:15378"/>
    </reaction>
</comment>
<feature type="transmembrane region" description="Helical" evidence="17">
    <location>
        <begin position="123"/>
        <end position="146"/>
    </location>
</feature>
<evidence type="ECO:0000256" key="10">
    <source>
        <dbReference type="ARBA" id="ARBA00023136"/>
    </source>
</evidence>
<evidence type="ECO:0000256" key="3">
    <source>
        <dbReference type="ARBA" id="ARBA00022448"/>
    </source>
</evidence>
<comment type="subcellular location">
    <subcellularLocation>
        <location evidence="1">Membrane</location>
        <topology evidence="1">Multi-pass membrane protein</topology>
    </subcellularLocation>
</comment>
<feature type="transmembrane region" description="Helical" evidence="17">
    <location>
        <begin position="47"/>
        <end position="71"/>
    </location>
</feature>
<dbReference type="GO" id="GO:0015252">
    <property type="term" value="F:proton channel activity"/>
    <property type="evidence" value="ECO:0007669"/>
    <property type="project" value="InterPro"/>
</dbReference>
<dbReference type="InterPro" id="IPR010617">
    <property type="entry name" value="TMEM175-like"/>
</dbReference>
<evidence type="ECO:0000256" key="7">
    <source>
        <dbReference type="ARBA" id="ARBA00022958"/>
    </source>
</evidence>
<feature type="transmembrane region" description="Helical" evidence="17">
    <location>
        <begin position="406"/>
        <end position="430"/>
    </location>
</feature>
<dbReference type="Proteomes" id="UP000241890">
    <property type="component" value="Unassembled WGS sequence"/>
</dbReference>
<feature type="transmembrane region" description="Helical" evidence="17">
    <location>
        <begin position="361"/>
        <end position="385"/>
    </location>
</feature>
<keyword evidence="7" id="KW-0630">Potassium</keyword>
<feature type="transmembrane region" description="Helical" evidence="17">
    <location>
        <begin position="166"/>
        <end position="191"/>
    </location>
</feature>
<dbReference type="GO" id="GO:0005267">
    <property type="term" value="F:potassium channel activity"/>
    <property type="evidence" value="ECO:0007669"/>
    <property type="project" value="UniProtKB-KW"/>
</dbReference>
<evidence type="ECO:0000313" key="18">
    <source>
        <dbReference type="EMBL" id="GBG25182.1"/>
    </source>
</evidence>
<keyword evidence="6" id="KW-0631">Potassium channel</keyword>
<keyword evidence="4" id="KW-0633">Potassium transport</keyword>
<dbReference type="PANTHER" id="PTHR31462">
    <property type="entry name" value="ENDOSOMAL/LYSOSOMAL POTASSIUM CHANNEL TMEM175"/>
    <property type="match status" value="1"/>
</dbReference>
<keyword evidence="9" id="KW-0406">Ion transport</keyword>
<dbReference type="PANTHER" id="PTHR31462:SF5">
    <property type="entry name" value="ENDOSOMAL_LYSOSOMAL PROTON CHANNEL TMEM175"/>
    <property type="match status" value="1"/>
</dbReference>
<dbReference type="GO" id="GO:0016020">
    <property type="term" value="C:membrane"/>
    <property type="evidence" value="ECO:0007669"/>
    <property type="project" value="UniProtKB-SubCell"/>
</dbReference>
<evidence type="ECO:0000256" key="1">
    <source>
        <dbReference type="ARBA" id="ARBA00004141"/>
    </source>
</evidence>
<keyword evidence="5 17" id="KW-0812">Transmembrane</keyword>
<reference evidence="18 19" key="1">
    <citation type="submission" date="2017-12" db="EMBL/GenBank/DDBJ databases">
        <title>Sequencing, de novo assembly and annotation of complete genome of a new Thraustochytrid species, strain FCC1311.</title>
        <authorList>
            <person name="Sedici K."/>
            <person name="Godart F."/>
            <person name="Aiese Cigliano R."/>
            <person name="Sanseverino W."/>
            <person name="Barakat M."/>
            <person name="Ortet P."/>
            <person name="Marechal E."/>
            <person name="Cagnac O."/>
            <person name="Amato A."/>
        </authorList>
    </citation>
    <scope>NUCLEOTIDE SEQUENCE [LARGE SCALE GENOMIC DNA]</scope>
</reference>
<feature type="transmembrane region" description="Helical" evidence="17">
    <location>
        <begin position="450"/>
        <end position="468"/>
    </location>
</feature>
<keyword evidence="11 18" id="KW-0407">Ion channel</keyword>
<evidence type="ECO:0000256" key="8">
    <source>
        <dbReference type="ARBA" id="ARBA00022989"/>
    </source>
</evidence>
<dbReference type="AlphaFoldDB" id="A0A2R5G2F9"/>
<evidence type="ECO:0000256" key="2">
    <source>
        <dbReference type="ARBA" id="ARBA00006920"/>
    </source>
</evidence>
<evidence type="ECO:0000256" key="5">
    <source>
        <dbReference type="ARBA" id="ARBA00022692"/>
    </source>
</evidence>
<comment type="catalytic activity">
    <reaction evidence="14">
        <text>K(+)(in) = K(+)(out)</text>
        <dbReference type="Rhea" id="RHEA:29463"/>
        <dbReference type="ChEBI" id="CHEBI:29103"/>
    </reaction>
</comment>
<keyword evidence="3" id="KW-0813">Transport</keyword>
<keyword evidence="10 17" id="KW-0472">Membrane</keyword>
<organism evidence="18 19">
    <name type="scientific">Hondaea fermentalgiana</name>
    <dbReference type="NCBI Taxonomy" id="2315210"/>
    <lineage>
        <taxon>Eukaryota</taxon>
        <taxon>Sar</taxon>
        <taxon>Stramenopiles</taxon>
        <taxon>Bigyra</taxon>
        <taxon>Labyrinthulomycetes</taxon>
        <taxon>Thraustochytrida</taxon>
        <taxon>Thraustochytriidae</taxon>
        <taxon>Hondaea</taxon>
    </lineage>
</organism>
<evidence type="ECO:0000256" key="17">
    <source>
        <dbReference type="SAM" id="Phobius"/>
    </source>
</evidence>
<comment type="similarity">
    <text evidence="2">Belongs to the TMEM175 family.</text>
</comment>
<keyword evidence="19" id="KW-1185">Reference proteome</keyword>
<sequence>MGFERVQAYSDAVLSIVATVLAAPLLRMTEASKREILITGRSLRSVLLAPYKLQAMAVYYWAFMFVTLVWFWQGPKFHSLSTTPRATFLVYANYLELLVTSLLPFAASAAVNSDEASSGARSFSYPLYLNVFAVAATHLLFQTLALYVRETHRKVSWLHFEEACTILAVTGGVLIIAEWYAGFAFFAYLAIPPVVYFFRRRIACAVLQPEHSPSALPQDHAYEPLADTATFDARVAHAAPQRDAQTSLEGVFKNRLEAFTDGIIAVAATLTVLELTPTPACKELTDPEDCILHWQDGCRPTMPELLVFQCVYDDTEDTAHDKLLLISYLISFFVLHVFHSQHTACFETLTSGVTDLGIQLLNAHFGVFVGMLPFAFSLVTEFAIEPISENRIKPWHAKHKITPDEAAAKTACAFAGVILLLASLCLLGLLFRATWLCPTGTSRWPVKGEVLRFSVVPVLSLALVISLSLGASEALFLWAALILPLIIAAAKLAKETWALSSS</sequence>
<evidence type="ECO:0000256" key="9">
    <source>
        <dbReference type="ARBA" id="ARBA00023065"/>
    </source>
</evidence>
<feature type="transmembrane region" description="Helical" evidence="17">
    <location>
        <begin position="91"/>
        <end position="111"/>
    </location>
</feature>
<evidence type="ECO:0000256" key="14">
    <source>
        <dbReference type="ARBA" id="ARBA00034430"/>
    </source>
</evidence>
<evidence type="ECO:0000256" key="13">
    <source>
        <dbReference type="ARBA" id="ARBA00030477"/>
    </source>
</evidence>
<dbReference type="OrthoDB" id="203835at2759"/>
<evidence type="ECO:0000256" key="4">
    <source>
        <dbReference type="ARBA" id="ARBA00022538"/>
    </source>
</evidence>
<evidence type="ECO:0000256" key="11">
    <source>
        <dbReference type="ARBA" id="ARBA00023303"/>
    </source>
</evidence>
<feature type="transmembrane region" description="Helical" evidence="17">
    <location>
        <begin position="475"/>
        <end position="493"/>
    </location>
</feature>
<comment type="caution">
    <text evidence="18">The sequence shown here is derived from an EMBL/GenBank/DDBJ whole genome shotgun (WGS) entry which is preliminary data.</text>
</comment>
<evidence type="ECO:0000313" key="19">
    <source>
        <dbReference type="Proteomes" id="UP000241890"/>
    </source>
</evidence>
<dbReference type="InParanoid" id="A0A2R5G2F9"/>
<feature type="transmembrane region" description="Helical" evidence="17">
    <location>
        <begin position="6"/>
        <end position="26"/>
    </location>
</feature>
<evidence type="ECO:0000256" key="16">
    <source>
        <dbReference type="ARBA" id="ARBA00044317"/>
    </source>
</evidence>
<keyword evidence="8 17" id="KW-1133">Transmembrane helix</keyword>
<gene>
    <name evidence="18" type="ORF">FCC1311_013992</name>
</gene>
<evidence type="ECO:0000256" key="6">
    <source>
        <dbReference type="ARBA" id="ARBA00022826"/>
    </source>
</evidence>